<dbReference type="Pfam" id="PF07453">
    <property type="entry name" value="NUMOD1"/>
    <property type="match status" value="1"/>
</dbReference>
<dbReference type="InterPro" id="IPR010896">
    <property type="entry name" value="NUMOD1"/>
</dbReference>
<protein>
    <recommendedName>
        <fullName evidence="2">Nuclease-associated modular DNA-binding 1 domain-containing protein</fullName>
    </recommendedName>
</protein>
<feature type="domain" description="Nuclease-associated modular DNA-binding 1" evidence="2">
    <location>
        <begin position="402"/>
        <end position="438"/>
    </location>
</feature>
<feature type="coiled-coil region" evidence="1">
    <location>
        <begin position="302"/>
        <end position="344"/>
    </location>
</feature>
<dbReference type="AlphaFoldDB" id="A0A6C0K4E2"/>
<sequence>MTKECNSCHKQLEDAEYVGNNQKILSTCSKCRERGKRSMEKHSENRKENTQQWREKNLERTKLMNEFYRSTKSLSEEQRSILVQEFKQKHNINDHVSGQPSKHRKEHYEKEGVTGKDCSVAGCGWKALTHFNNNSNSWDRLRTTCKDCMKKHRVASKDVRNKYYKKRMTEDVQFRLRQNIKNRIHNSLRFYATEKDDRIIHYLGCPMHHFKDHMESLFTEGMSWNKYGHYEDENGNRKIGIQIDHIIPCNAFDLNNPQELLLCFHWKNCQPMWGEENMSKSDTYKQEDKLRYIESMKEIMDNTSLDQLIENVQKDIKEEMEREKEQAELALQKEVENKALQKKQSSLFEDYLYDQCLENMQVMFFMYENANSNKGKEYKKSPLFLMKNKESRKTGGENAKSKTVYQYTITDRKFIRSFDCMSEAAKECGISHASLSNCCRQKTQSSAGFWWSYDPPAVASTTTEA</sequence>
<keyword evidence="1" id="KW-0175">Coiled coil</keyword>
<proteinExistence type="predicted"/>
<dbReference type="EMBL" id="MN740787">
    <property type="protein sequence ID" value="QHU11670.1"/>
    <property type="molecule type" value="Genomic_DNA"/>
</dbReference>
<dbReference type="Gene3D" id="1.10.10.10">
    <property type="entry name" value="Winged helix-like DNA-binding domain superfamily/Winged helix DNA-binding domain"/>
    <property type="match status" value="1"/>
</dbReference>
<evidence type="ECO:0000313" key="3">
    <source>
        <dbReference type="EMBL" id="QHU11670.1"/>
    </source>
</evidence>
<dbReference type="SMART" id="SM00497">
    <property type="entry name" value="IENR1"/>
    <property type="match status" value="1"/>
</dbReference>
<accession>A0A6C0K4E2</accession>
<organism evidence="3">
    <name type="scientific">viral metagenome</name>
    <dbReference type="NCBI Taxonomy" id="1070528"/>
    <lineage>
        <taxon>unclassified sequences</taxon>
        <taxon>metagenomes</taxon>
        <taxon>organismal metagenomes</taxon>
    </lineage>
</organism>
<dbReference type="InterPro" id="IPR003647">
    <property type="entry name" value="Intron_nuc_1_rpt"/>
</dbReference>
<name>A0A6C0K4E2_9ZZZZ</name>
<evidence type="ECO:0000256" key="1">
    <source>
        <dbReference type="SAM" id="Coils"/>
    </source>
</evidence>
<reference evidence="3" key="1">
    <citation type="journal article" date="2020" name="Nature">
        <title>Giant virus diversity and host interactions through global metagenomics.</title>
        <authorList>
            <person name="Schulz F."/>
            <person name="Roux S."/>
            <person name="Paez-Espino D."/>
            <person name="Jungbluth S."/>
            <person name="Walsh D.A."/>
            <person name="Denef V.J."/>
            <person name="McMahon K.D."/>
            <person name="Konstantinidis K.T."/>
            <person name="Eloe-Fadrosh E.A."/>
            <person name="Kyrpides N.C."/>
            <person name="Woyke T."/>
        </authorList>
    </citation>
    <scope>NUCLEOTIDE SEQUENCE</scope>
    <source>
        <strain evidence="3">GVMAG-S-1101169-75</strain>
    </source>
</reference>
<dbReference type="InterPro" id="IPR036388">
    <property type="entry name" value="WH-like_DNA-bd_sf"/>
</dbReference>
<evidence type="ECO:0000259" key="2">
    <source>
        <dbReference type="Pfam" id="PF07453"/>
    </source>
</evidence>